<accession>A0A4D6LZW3</accession>
<proteinExistence type="predicted"/>
<sequence>MDGSSSSRCASKPITSPKHGTTQCLGAKMLPFLLWPPTLNTTWPMLNGKPFTNYGAQWNKLALIGRNLHSTVQTGAQQYKLVLNGLELKCS</sequence>
<dbReference type="EMBL" id="CP039349">
    <property type="protein sequence ID" value="QCD93526.1"/>
    <property type="molecule type" value="Genomic_DNA"/>
</dbReference>
<evidence type="ECO:0000313" key="2">
    <source>
        <dbReference type="EMBL" id="QCD93526.1"/>
    </source>
</evidence>
<dbReference type="AlphaFoldDB" id="A0A4D6LZW3"/>
<protein>
    <submittedName>
        <fullName evidence="2">Uncharacterized protein</fullName>
    </submittedName>
</protein>
<name>A0A4D6LZW3_VIGUN</name>
<organism evidence="2 3">
    <name type="scientific">Vigna unguiculata</name>
    <name type="common">Cowpea</name>
    <dbReference type="NCBI Taxonomy" id="3917"/>
    <lineage>
        <taxon>Eukaryota</taxon>
        <taxon>Viridiplantae</taxon>
        <taxon>Streptophyta</taxon>
        <taxon>Embryophyta</taxon>
        <taxon>Tracheophyta</taxon>
        <taxon>Spermatophyta</taxon>
        <taxon>Magnoliopsida</taxon>
        <taxon>eudicotyledons</taxon>
        <taxon>Gunneridae</taxon>
        <taxon>Pentapetalae</taxon>
        <taxon>rosids</taxon>
        <taxon>fabids</taxon>
        <taxon>Fabales</taxon>
        <taxon>Fabaceae</taxon>
        <taxon>Papilionoideae</taxon>
        <taxon>50 kb inversion clade</taxon>
        <taxon>NPAAA clade</taxon>
        <taxon>indigoferoid/millettioid clade</taxon>
        <taxon>Phaseoleae</taxon>
        <taxon>Vigna</taxon>
    </lineage>
</organism>
<keyword evidence="3" id="KW-1185">Reference proteome</keyword>
<feature type="region of interest" description="Disordered" evidence="1">
    <location>
        <begin position="1"/>
        <end position="21"/>
    </location>
</feature>
<evidence type="ECO:0000313" key="3">
    <source>
        <dbReference type="Proteomes" id="UP000501690"/>
    </source>
</evidence>
<evidence type="ECO:0000256" key="1">
    <source>
        <dbReference type="SAM" id="MobiDB-lite"/>
    </source>
</evidence>
<dbReference type="Proteomes" id="UP000501690">
    <property type="component" value="Linkage Group LG5"/>
</dbReference>
<gene>
    <name evidence="2" type="ORF">DEO72_LG5g1601</name>
</gene>
<reference evidence="2 3" key="1">
    <citation type="submission" date="2019-04" db="EMBL/GenBank/DDBJ databases">
        <title>An improved genome assembly and genetic linkage map for asparagus bean, Vigna unguiculata ssp. sesquipedialis.</title>
        <authorList>
            <person name="Xia Q."/>
            <person name="Zhang R."/>
            <person name="Dong Y."/>
        </authorList>
    </citation>
    <scope>NUCLEOTIDE SEQUENCE [LARGE SCALE GENOMIC DNA]</scope>
    <source>
        <tissue evidence="2">Leaf</tissue>
    </source>
</reference>